<feature type="transmembrane region" description="Helical" evidence="1">
    <location>
        <begin position="60"/>
        <end position="76"/>
    </location>
</feature>
<dbReference type="PROSITE" id="PS51201">
    <property type="entry name" value="RCK_N"/>
    <property type="match status" value="1"/>
</dbReference>
<dbReference type="InterPro" id="IPR006037">
    <property type="entry name" value="RCK_C"/>
</dbReference>
<keyword evidence="1" id="KW-0472">Membrane</keyword>
<dbReference type="PANTHER" id="PTHR43833">
    <property type="entry name" value="POTASSIUM CHANNEL PROTEIN 2-RELATED-RELATED"/>
    <property type="match status" value="1"/>
</dbReference>
<dbReference type="Gene3D" id="3.30.70.1450">
    <property type="entry name" value="Regulator of K+ conductance, C-terminal domain"/>
    <property type="match status" value="1"/>
</dbReference>
<keyword evidence="5" id="KW-1185">Reference proteome</keyword>
<dbReference type="PANTHER" id="PTHR43833:SF11">
    <property type="entry name" value="VOLTAGE-GATED POTASSIUM CHANNEL KCH"/>
    <property type="match status" value="1"/>
</dbReference>
<proteinExistence type="predicted"/>
<dbReference type="Proteomes" id="UP000664417">
    <property type="component" value="Unassembled WGS sequence"/>
</dbReference>
<dbReference type="SUPFAM" id="SSF116726">
    <property type="entry name" value="TrkA C-terminal domain-like"/>
    <property type="match status" value="1"/>
</dbReference>
<keyword evidence="1" id="KW-0812">Transmembrane</keyword>
<keyword evidence="4" id="KW-0407">Ion channel</keyword>
<dbReference type="InterPro" id="IPR003148">
    <property type="entry name" value="RCK_N"/>
</dbReference>
<dbReference type="SUPFAM" id="SSF51735">
    <property type="entry name" value="NAD(P)-binding Rossmann-fold domains"/>
    <property type="match status" value="1"/>
</dbReference>
<dbReference type="EMBL" id="JAFREP010000020">
    <property type="protein sequence ID" value="MBO1320974.1"/>
    <property type="molecule type" value="Genomic_DNA"/>
</dbReference>
<dbReference type="Gene3D" id="3.40.50.720">
    <property type="entry name" value="NAD(P)-binding Rossmann-like Domain"/>
    <property type="match status" value="1"/>
</dbReference>
<feature type="transmembrane region" description="Helical" evidence="1">
    <location>
        <begin position="29"/>
        <end position="48"/>
    </location>
</feature>
<keyword evidence="4" id="KW-0406">Ion transport</keyword>
<dbReference type="AlphaFoldDB" id="A0A8J7QC34"/>
<dbReference type="InterPro" id="IPR050721">
    <property type="entry name" value="Trk_Ktr_HKT_K-transport"/>
</dbReference>
<dbReference type="GO" id="GO:0008324">
    <property type="term" value="F:monoatomic cation transmembrane transporter activity"/>
    <property type="evidence" value="ECO:0007669"/>
    <property type="project" value="InterPro"/>
</dbReference>
<accession>A0A8J7QC34</accession>
<feature type="domain" description="RCK C-terminal" evidence="3">
    <location>
        <begin position="268"/>
        <end position="354"/>
    </location>
</feature>
<dbReference type="PROSITE" id="PS51202">
    <property type="entry name" value="RCK_C"/>
    <property type="match status" value="1"/>
</dbReference>
<evidence type="ECO:0000259" key="2">
    <source>
        <dbReference type="PROSITE" id="PS51201"/>
    </source>
</evidence>
<organism evidence="4 5">
    <name type="scientific">Acanthopleuribacter pedis</name>
    <dbReference type="NCBI Taxonomy" id="442870"/>
    <lineage>
        <taxon>Bacteria</taxon>
        <taxon>Pseudomonadati</taxon>
        <taxon>Acidobacteriota</taxon>
        <taxon>Holophagae</taxon>
        <taxon>Acanthopleuribacterales</taxon>
        <taxon>Acanthopleuribacteraceae</taxon>
        <taxon>Acanthopleuribacter</taxon>
    </lineage>
</organism>
<gene>
    <name evidence="4" type="ORF">J3U88_21025</name>
</gene>
<feature type="transmembrane region" description="Helical" evidence="1">
    <location>
        <begin position="88"/>
        <end position="108"/>
    </location>
</feature>
<keyword evidence="4" id="KW-0813">Transport</keyword>
<evidence type="ECO:0000313" key="4">
    <source>
        <dbReference type="EMBL" id="MBO1320974.1"/>
    </source>
</evidence>
<name>A0A8J7QC34_9BACT</name>
<feature type="domain" description="RCK N-terminal" evidence="2">
    <location>
        <begin position="129"/>
        <end position="248"/>
    </location>
</feature>
<dbReference type="Pfam" id="PF02080">
    <property type="entry name" value="TrkA_C"/>
    <property type="match status" value="1"/>
</dbReference>
<dbReference type="GO" id="GO:0006813">
    <property type="term" value="P:potassium ion transport"/>
    <property type="evidence" value="ECO:0007669"/>
    <property type="project" value="InterPro"/>
</dbReference>
<comment type="caution">
    <text evidence="4">The sequence shown here is derived from an EMBL/GenBank/DDBJ whole genome shotgun (WGS) entry which is preliminary data.</text>
</comment>
<dbReference type="InterPro" id="IPR036291">
    <property type="entry name" value="NAD(P)-bd_dom_sf"/>
</dbReference>
<dbReference type="RefSeq" id="WP_207860949.1">
    <property type="nucleotide sequence ID" value="NZ_JAFREP010000020.1"/>
</dbReference>
<dbReference type="InterPro" id="IPR036721">
    <property type="entry name" value="RCK_C_sf"/>
</dbReference>
<evidence type="ECO:0000256" key="1">
    <source>
        <dbReference type="SAM" id="Phobius"/>
    </source>
</evidence>
<reference evidence="4" key="1">
    <citation type="submission" date="2021-03" db="EMBL/GenBank/DDBJ databases">
        <authorList>
            <person name="Wang G."/>
        </authorList>
    </citation>
    <scope>NUCLEOTIDE SEQUENCE</scope>
    <source>
        <strain evidence="4">KCTC 12899</strain>
    </source>
</reference>
<evidence type="ECO:0000313" key="5">
    <source>
        <dbReference type="Proteomes" id="UP000664417"/>
    </source>
</evidence>
<keyword evidence="1" id="KW-1133">Transmembrane helix</keyword>
<protein>
    <submittedName>
        <fullName evidence="4">Potassium channel protein</fullName>
    </submittedName>
</protein>
<sequence length="370" mass="41145">MQITPNVRRITNRLSRPVLAFFRMPGSRGFGALIFTFLMIFVGAVVDLKLNYRDPGTGAGLDWVSSVYTVFMLLVFESPLPFPKAGLARLAFFLVPISGFLVLGQGIFRLGNTLLKRDLWEAAMASTYNDHIIICGLGRISQRVIERVRDLDHEVVVIESDPDNEYIEHFRNQKIPVIIGDAHKPEILAQANIQDAESIVPCTSDDMTNLSIALEARRMVPELKIVLRMADTRLAENVRTGFDIHTAFSIPDIAAPAFAAASTKAPLDHAIAFDVGQNRNLITITEFNLVPESSLVGCTVGQLEDEFEVAVLALSRKGEFQLHPRDEVMLLAGCSFVVSATIETLNKLAQLTPPTREYEHYLKGQWHIKT</sequence>
<dbReference type="Pfam" id="PF02254">
    <property type="entry name" value="TrkA_N"/>
    <property type="match status" value="1"/>
</dbReference>
<evidence type="ECO:0000259" key="3">
    <source>
        <dbReference type="PROSITE" id="PS51202"/>
    </source>
</evidence>